<gene>
    <name evidence="4" type="ORF">E0D97_17355</name>
</gene>
<feature type="transmembrane region" description="Helical" evidence="3">
    <location>
        <begin position="23"/>
        <end position="45"/>
    </location>
</feature>
<dbReference type="Proteomes" id="UP000291301">
    <property type="component" value="Unassembled WGS sequence"/>
</dbReference>
<dbReference type="GO" id="GO:0005886">
    <property type="term" value="C:plasma membrane"/>
    <property type="evidence" value="ECO:0007669"/>
    <property type="project" value="UniProtKB-SubCell"/>
</dbReference>
<dbReference type="PANTHER" id="PTHR34295:SF1">
    <property type="entry name" value="BIOTIN TRANSPORTER BIOY"/>
    <property type="match status" value="1"/>
</dbReference>
<accession>A0A4R0P364</accession>
<comment type="subcellular location">
    <subcellularLocation>
        <location evidence="2">Cell membrane</location>
        <topology evidence="2">Multi-pass membrane protein</topology>
    </subcellularLocation>
</comment>
<evidence type="ECO:0000313" key="4">
    <source>
        <dbReference type="EMBL" id="TCD11293.1"/>
    </source>
</evidence>
<dbReference type="RefSeq" id="WP_131571597.1">
    <property type="nucleotide sequence ID" value="NZ_JAINFK010000002.1"/>
</dbReference>
<feature type="transmembrane region" description="Helical" evidence="3">
    <location>
        <begin position="133"/>
        <end position="153"/>
    </location>
</feature>
<feature type="transmembrane region" description="Helical" evidence="3">
    <location>
        <begin position="98"/>
        <end position="121"/>
    </location>
</feature>
<reference evidence="4 5" key="1">
    <citation type="journal article" date="2015" name="Antonie Van Leeuwenhoek">
        <title>Oricola cellulosilytica gen. nov., sp. nov., a cellulose-degrading bacterium of the family Phyllobacteriaceae isolated from surface seashore water, and emended descriptions of Mesorhizobium loti and Phyllobacterium myrsinacearum.</title>
        <authorList>
            <person name="Hameed A."/>
            <person name="Shahina M."/>
            <person name="Lai W.A."/>
            <person name="Lin S.Y."/>
            <person name="Young L.S."/>
            <person name="Liu Y.C."/>
            <person name="Hsu Y.H."/>
            <person name="Young C.C."/>
        </authorList>
    </citation>
    <scope>NUCLEOTIDE SEQUENCE [LARGE SCALE GENOMIC DNA]</scope>
    <source>
        <strain evidence="4 5">KCTC 52183</strain>
    </source>
</reference>
<keyword evidence="2" id="KW-1003">Cell membrane</keyword>
<dbReference type="Pfam" id="PF02632">
    <property type="entry name" value="BioY"/>
    <property type="match status" value="1"/>
</dbReference>
<keyword evidence="2" id="KW-0813">Transport</keyword>
<dbReference type="OrthoDB" id="9803495at2"/>
<dbReference type="AlphaFoldDB" id="A0A4R0P364"/>
<sequence>MAYSTAHQSLVVRALPQEKTLRYATYAFLVLAGSALIAIAGQVKVPMWPVPTTLQTLAIFTIAAAYGRNLAIATLLAYLAEGAVGLPVFTNGGGLGYFAASATTGYLAGFVVAAGLTGWAADKGLSHNAFKLFGVNLVGTAIILVLGALWIAFHPAYGVEKAWAWGVGPFIVTDVIKAALAACLVPAVWALLRRK</sequence>
<evidence type="ECO:0000256" key="2">
    <source>
        <dbReference type="PIRNR" id="PIRNR016661"/>
    </source>
</evidence>
<proteinExistence type="inferred from homology"/>
<dbReference type="Gene3D" id="1.10.1760.20">
    <property type="match status" value="1"/>
</dbReference>
<feature type="transmembrane region" description="Helical" evidence="3">
    <location>
        <begin position="165"/>
        <end position="192"/>
    </location>
</feature>
<comment type="caution">
    <text evidence="4">The sequence shown here is derived from an EMBL/GenBank/DDBJ whole genome shotgun (WGS) entry which is preliminary data.</text>
</comment>
<keyword evidence="3" id="KW-1133">Transmembrane helix</keyword>
<evidence type="ECO:0000256" key="1">
    <source>
        <dbReference type="ARBA" id="ARBA00010692"/>
    </source>
</evidence>
<evidence type="ECO:0000256" key="3">
    <source>
        <dbReference type="SAM" id="Phobius"/>
    </source>
</evidence>
<keyword evidence="5" id="KW-1185">Reference proteome</keyword>
<dbReference type="PANTHER" id="PTHR34295">
    <property type="entry name" value="BIOTIN TRANSPORTER BIOY"/>
    <property type="match status" value="1"/>
</dbReference>
<dbReference type="InterPro" id="IPR003784">
    <property type="entry name" value="BioY"/>
</dbReference>
<dbReference type="GO" id="GO:0015225">
    <property type="term" value="F:biotin transmembrane transporter activity"/>
    <property type="evidence" value="ECO:0007669"/>
    <property type="project" value="UniProtKB-UniRule"/>
</dbReference>
<comment type="similarity">
    <text evidence="1 2">Belongs to the BioY family.</text>
</comment>
<organism evidence="4 5">
    <name type="scientific">Oricola cellulosilytica</name>
    <dbReference type="NCBI Taxonomy" id="1429082"/>
    <lineage>
        <taxon>Bacteria</taxon>
        <taxon>Pseudomonadati</taxon>
        <taxon>Pseudomonadota</taxon>
        <taxon>Alphaproteobacteria</taxon>
        <taxon>Hyphomicrobiales</taxon>
        <taxon>Ahrensiaceae</taxon>
        <taxon>Oricola</taxon>
    </lineage>
</organism>
<evidence type="ECO:0000313" key="5">
    <source>
        <dbReference type="Proteomes" id="UP000291301"/>
    </source>
</evidence>
<name>A0A4R0P364_9HYPH</name>
<keyword evidence="3" id="KW-0812">Transmembrane</keyword>
<dbReference type="PIRSF" id="PIRSF016661">
    <property type="entry name" value="BioY"/>
    <property type="match status" value="1"/>
</dbReference>
<protein>
    <recommendedName>
        <fullName evidence="2">Biotin transporter</fullName>
    </recommendedName>
</protein>
<dbReference type="EMBL" id="SJST01000010">
    <property type="protein sequence ID" value="TCD11293.1"/>
    <property type="molecule type" value="Genomic_DNA"/>
</dbReference>
<keyword evidence="2 3" id="KW-0472">Membrane</keyword>